<dbReference type="Pfam" id="PF01253">
    <property type="entry name" value="SUI1"/>
    <property type="match status" value="1"/>
</dbReference>
<sequence>MFAKPYKLKSNNTLKNSEKKHLAQRIIDEFPSATEEKVKDIVPVKSSCICMKLVLHSGDLVNVYTVDGVPMVIETSERLVPTVCALWKVPDLVPVLVIHSPVLPKVQGGAPVYLPGVAIPAGGVGFPLFQRSAIIALSTQDNAAACIVGRSAMSSADMLLRAAGVCLETLQVFGDQLCKDPKLIKIDRPKLGPASYSHGDITIDLTADLNQLSIQPAVKEEWPSLGRPARHEQAPAAAQFEPKLIAAELTPCEAEKGAHEEGEKPAELDDTMVTDCSQMEEDDNDDIPTDMDGLLRWCLLTFMKLDGKNIELPLKTNLLYKNNLMPMCPSDRTLDVKKSSYKKLSKFLEEMQKEGLVELRELEKGVCAVTALALAAPALRAHRARRPAPVAAPAATSALTDHYQPPLVREMFCVTANVADVFAPLKKGTPLTAAEVRTTLTEYVKTRNLTSTQVKGAVTLDTALAKITGKQLQEAVKWDMLMSSVQAKMTPSTEMRFSDGTVKLSKSKLEPIKMQVATRSGNKKVTLVSNLEQFGFSLAALSHVCQLGVAASCGVTRAPGAKADQLMLQGDQTHFIAKLLIEKYGLPKKFVEGADKALNKKK</sequence>
<dbReference type="PANTHER" id="PTHR12217:SF4">
    <property type="entry name" value="EUKARYOTIC TRANSLATION INITIATION FACTOR 2D"/>
    <property type="match status" value="1"/>
</dbReference>
<dbReference type="InterPro" id="IPR015947">
    <property type="entry name" value="PUA-like_sf"/>
</dbReference>
<dbReference type="InterPro" id="IPR058886">
    <property type="entry name" value="SWIB_eIF2D"/>
</dbReference>
<dbReference type="Proteomes" id="UP001154114">
    <property type="component" value="Chromosome 19"/>
</dbReference>
<feature type="domain" description="SUI1" evidence="2">
    <location>
        <begin position="512"/>
        <end position="584"/>
    </location>
</feature>
<dbReference type="InterPro" id="IPR036877">
    <property type="entry name" value="SUI1_dom_sf"/>
</dbReference>
<dbReference type="PANTHER" id="PTHR12217">
    <property type="entry name" value="EUKARYOTIC TRANSLATION INITIATION FACTOR 2D"/>
    <property type="match status" value="1"/>
</dbReference>
<proteinExistence type="predicted"/>
<evidence type="ECO:0000313" key="3">
    <source>
        <dbReference type="EMBL" id="CAH0591493.1"/>
    </source>
</evidence>
<keyword evidence="1" id="KW-0963">Cytoplasm</keyword>
<dbReference type="EMBL" id="LR824022">
    <property type="protein sequence ID" value="CAH0591493.1"/>
    <property type="molecule type" value="Genomic_DNA"/>
</dbReference>
<dbReference type="CDD" id="cd11610">
    <property type="entry name" value="eIF2D_N"/>
    <property type="match status" value="1"/>
</dbReference>
<dbReference type="InterPro" id="IPR057429">
    <property type="entry name" value="WH_eIF2D"/>
</dbReference>
<dbReference type="Pfam" id="PF26292">
    <property type="entry name" value="PUA_elF2D"/>
    <property type="match status" value="1"/>
</dbReference>
<keyword evidence="4" id="KW-1185">Reference proteome</keyword>
<dbReference type="OrthoDB" id="199771at2759"/>
<protein>
    <recommendedName>
        <fullName evidence="2">SUI1 domain-containing protein</fullName>
    </recommendedName>
</protein>
<reference evidence="3" key="1">
    <citation type="submission" date="2021-12" db="EMBL/GenBank/DDBJ databases">
        <authorList>
            <person name="King R."/>
        </authorList>
    </citation>
    <scope>NUCLEOTIDE SEQUENCE</scope>
</reference>
<dbReference type="Gene3D" id="3.10.400.20">
    <property type="match status" value="1"/>
</dbReference>
<name>A0A9P0BL16_CHRIL</name>
<dbReference type="InterPro" id="IPR048248">
    <property type="entry name" value="PUA_eIF2d-like"/>
</dbReference>
<accession>A0A9P0BL16</accession>
<dbReference type="Pfam" id="PF25304">
    <property type="entry name" value="WHD_eIF2D"/>
    <property type="match status" value="1"/>
</dbReference>
<dbReference type="InterPro" id="IPR048247">
    <property type="entry name" value="eIF2D_N"/>
</dbReference>
<dbReference type="InterPro" id="IPR036885">
    <property type="entry name" value="SWIB_MDM2_dom_sf"/>
</dbReference>
<dbReference type="Gene3D" id="3.30.780.10">
    <property type="entry name" value="SUI1-like domain"/>
    <property type="match status" value="1"/>
</dbReference>
<dbReference type="Pfam" id="PF17832">
    <property type="entry name" value="Pre-PUA"/>
    <property type="match status" value="1"/>
</dbReference>
<evidence type="ECO:0000256" key="1">
    <source>
        <dbReference type="ARBA" id="ARBA00022490"/>
    </source>
</evidence>
<gene>
    <name evidence="3" type="ORF">CINC_LOCUS5133</name>
</gene>
<dbReference type="GO" id="GO:0001731">
    <property type="term" value="P:formation of translation preinitiation complex"/>
    <property type="evidence" value="ECO:0007669"/>
    <property type="project" value="InterPro"/>
</dbReference>
<dbReference type="Pfam" id="PF26291">
    <property type="entry name" value="SWIB_eIF2D"/>
    <property type="match status" value="1"/>
</dbReference>
<dbReference type="SUPFAM" id="SSF88697">
    <property type="entry name" value="PUA domain-like"/>
    <property type="match status" value="1"/>
</dbReference>
<dbReference type="InterPro" id="IPR039757">
    <property type="entry name" value="EIF2D"/>
</dbReference>
<dbReference type="InterPro" id="IPR039759">
    <property type="entry name" value="eIF2D_SUI1"/>
</dbReference>
<evidence type="ECO:0000259" key="2">
    <source>
        <dbReference type="PROSITE" id="PS50296"/>
    </source>
</evidence>
<organism evidence="3 4">
    <name type="scientific">Chrysodeixis includens</name>
    <name type="common">Soybean looper</name>
    <name type="synonym">Pseudoplusia includens</name>
    <dbReference type="NCBI Taxonomy" id="689277"/>
    <lineage>
        <taxon>Eukaryota</taxon>
        <taxon>Metazoa</taxon>
        <taxon>Ecdysozoa</taxon>
        <taxon>Arthropoda</taxon>
        <taxon>Hexapoda</taxon>
        <taxon>Insecta</taxon>
        <taxon>Pterygota</taxon>
        <taxon>Neoptera</taxon>
        <taxon>Endopterygota</taxon>
        <taxon>Lepidoptera</taxon>
        <taxon>Glossata</taxon>
        <taxon>Ditrysia</taxon>
        <taxon>Noctuoidea</taxon>
        <taxon>Noctuidae</taxon>
        <taxon>Plusiinae</taxon>
        <taxon>Chrysodeixis</taxon>
    </lineage>
</organism>
<dbReference type="SUPFAM" id="SSF47592">
    <property type="entry name" value="SWIB/MDM2 domain"/>
    <property type="match status" value="1"/>
</dbReference>
<dbReference type="CDD" id="cd11608">
    <property type="entry name" value="eIF2D_C"/>
    <property type="match status" value="1"/>
</dbReference>
<dbReference type="InterPro" id="IPR001950">
    <property type="entry name" value="SUI1"/>
</dbReference>
<dbReference type="SUPFAM" id="SSF55159">
    <property type="entry name" value="eIF1-like"/>
    <property type="match status" value="1"/>
</dbReference>
<dbReference type="InterPro" id="IPR041366">
    <property type="entry name" value="Pre-PUA"/>
</dbReference>
<dbReference type="PROSITE" id="PS50296">
    <property type="entry name" value="SUI1"/>
    <property type="match status" value="1"/>
</dbReference>
<dbReference type="AlphaFoldDB" id="A0A9P0BL16"/>
<dbReference type="GO" id="GO:0003743">
    <property type="term" value="F:translation initiation factor activity"/>
    <property type="evidence" value="ECO:0007669"/>
    <property type="project" value="InterPro"/>
</dbReference>
<evidence type="ECO:0000313" key="4">
    <source>
        <dbReference type="Proteomes" id="UP001154114"/>
    </source>
</evidence>
<dbReference type="CDD" id="cd21156">
    <property type="entry name" value="PUA_eIF2d-like"/>
    <property type="match status" value="1"/>
</dbReference>